<reference evidence="3" key="1">
    <citation type="submission" date="2016-11" db="EMBL/GenBank/DDBJ databases">
        <title>Trade-off between light-utilization and light-protection in marine flavobacteria.</title>
        <authorList>
            <person name="Kumagai Y."/>
            <person name="Yoshizawa S."/>
            <person name="Kogure K."/>
        </authorList>
    </citation>
    <scope>NUCLEOTIDE SEQUENCE [LARGE SCALE GENOMIC DNA]</scope>
    <source>
        <strain evidence="3">SG-18</strain>
    </source>
</reference>
<gene>
    <name evidence="2" type="ORF">BST99_06040</name>
</gene>
<proteinExistence type="predicted"/>
<name>A0A2S7T702_9FLAO</name>
<dbReference type="InterPro" id="IPR031025">
    <property type="entry name" value="LruC_dom"/>
</dbReference>
<protein>
    <recommendedName>
        <fullName evidence="1">DUF4842 domain-containing protein</fullName>
    </recommendedName>
</protein>
<dbReference type="InterPro" id="IPR032295">
    <property type="entry name" value="DUF4842"/>
</dbReference>
<evidence type="ECO:0000313" key="3">
    <source>
        <dbReference type="Proteomes" id="UP000239366"/>
    </source>
</evidence>
<dbReference type="Proteomes" id="UP000239366">
    <property type="component" value="Unassembled WGS sequence"/>
</dbReference>
<dbReference type="SUPFAM" id="SSF63829">
    <property type="entry name" value="Calcium-dependent phosphotriesterase"/>
    <property type="match status" value="1"/>
</dbReference>
<keyword evidence="3" id="KW-1185">Reference proteome</keyword>
<comment type="caution">
    <text evidence="2">The sequence shown here is derived from an EMBL/GenBank/DDBJ whole genome shotgun (WGS) entry which is preliminary data.</text>
</comment>
<evidence type="ECO:0000259" key="1">
    <source>
        <dbReference type="Pfam" id="PF16130"/>
    </source>
</evidence>
<dbReference type="InterPro" id="IPR015943">
    <property type="entry name" value="WD40/YVTN_repeat-like_dom_sf"/>
</dbReference>
<dbReference type="RefSeq" id="WP_105001009.1">
    <property type="nucleotide sequence ID" value="NZ_MQVX01000001.1"/>
</dbReference>
<sequence>MNKTFVTILIISASLSCSLGGIDQPVAEEVKQAEETESKISDVDFPEDFDYETSAKFALDIQDNDTDAHYNVYLYHRDLLNPEQYAMANQEVKTANQKYGLDSINLLDEIFSGAAQNGVLQIRAAIPTYTNQIYVRRRVGKTYQGTFFRAEEGVLSLNTSAVGKGMNLTTSKTGHNTYLIAINGTAELNLIDPTTGETVLLDILPEGTNATTYSAEEQVIYALAQDRNFSILRKFDIAEGFWSFEGNAGSLEAQRMTKGPDAKSLYVSNGNRIRVLSKIDARLTGNFRIQGMPESQGGDMTMTPNGELFMATASGVYALKMNGNSFDATKINTEELPFEPTGIAMDEDGMLWISDSEVSASLIQLNPTTGEWNTAWNNLGFAITDLCYGDWSIDIDMTDTDGDGVADSNDEFPADPSLAYRRFIPSKNGWMTFMSEDLWPYLGDYDFNDTTMEYHYEYFLNAQNQLVKTNVLFRVVNDGAGMTNGFGLAMRNFASNQIAQVNGNRLFHNYINLASNGVEANQQDAVLILTDDHSRMGHKIKELSIEFTAPLDAAVYQNFEIDPFLIVNKQREREVHLPFKMPTALGDAQFAKDATSQDTEGNYKTENGLPWAMLLQGSVYVPREKVGIDSVFNYFQAWALSGGQVNQDWYLDMPGYINKDKIK</sequence>
<evidence type="ECO:0000313" key="2">
    <source>
        <dbReference type="EMBL" id="PQJ15358.1"/>
    </source>
</evidence>
<organism evidence="2 3">
    <name type="scientific">Aureicoccus marinus</name>
    <dbReference type="NCBI Taxonomy" id="754435"/>
    <lineage>
        <taxon>Bacteria</taxon>
        <taxon>Pseudomonadati</taxon>
        <taxon>Bacteroidota</taxon>
        <taxon>Flavobacteriia</taxon>
        <taxon>Flavobacteriales</taxon>
        <taxon>Flavobacteriaceae</taxon>
        <taxon>Aureicoccus</taxon>
    </lineage>
</organism>
<dbReference type="EMBL" id="MQVX01000001">
    <property type="protein sequence ID" value="PQJ15358.1"/>
    <property type="molecule type" value="Genomic_DNA"/>
</dbReference>
<dbReference type="Pfam" id="PF16130">
    <property type="entry name" value="DUF4842"/>
    <property type="match status" value="1"/>
</dbReference>
<dbReference type="AlphaFoldDB" id="A0A2S7T702"/>
<feature type="domain" description="DUF4842" evidence="1">
    <location>
        <begin position="464"/>
        <end position="650"/>
    </location>
</feature>
<dbReference type="OrthoDB" id="1204817at2"/>
<dbReference type="NCBIfam" id="TIGR04456">
    <property type="entry name" value="LruC_dom"/>
    <property type="match status" value="1"/>
</dbReference>
<dbReference type="Gene3D" id="2.130.10.10">
    <property type="entry name" value="YVTN repeat-like/Quinoprotein amine dehydrogenase"/>
    <property type="match status" value="1"/>
</dbReference>
<accession>A0A2S7T702</accession>
<dbReference type="PROSITE" id="PS51257">
    <property type="entry name" value="PROKAR_LIPOPROTEIN"/>
    <property type="match status" value="1"/>
</dbReference>